<dbReference type="InterPro" id="IPR018247">
    <property type="entry name" value="EF_Hand_1_Ca_BS"/>
</dbReference>
<keyword evidence="2" id="KW-0106">Calcium</keyword>
<name>A0A1L0B3F3_9ASCO</name>
<keyword evidence="5" id="KW-1185">Reference proteome</keyword>
<dbReference type="EMBL" id="FQNF01000069">
    <property type="protein sequence ID" value="SGZ40914.1"/>
    <property type="molecule type" value="Genomic_DNA"/>
</dbReference>
<dbReference type="OrthoDB" id="429467at2759"/>
<proteinExistence type="predicted"/>
<dbReference type="Gene3D" id="1.10.238.10">
    <property type="entry name" value="EF-hand"/>
    <property type="match status" value="1"/>
</dbReference>
<dbReference type="InterPro" id="IPR050403">
    <property type="entry name" value="Myosin_RLC"/>
</dbReference>
<gene>
    <name evidence="4" type="ORF">HGUI_03114</name>
</gene>
<dbReference type="Proteomes" id="UP000183365">
    <property type="component" value="Unassembled WGS sequence"/>
</dbReference>
<sequence length="157" mass="18437">MINRSESTNFSNLSSDLIHNFKQLFKFIDIDNDNSINKEDIQKLIRIINLNEKVDVNEMFPAGSDSITYPEFLSIMGKLFQGFPNDQQLREALTNFADETNQMDLNKINAEQLFSYLQKTDFYIKEQDTFLKQWKHFILSESGTTYFLGESFLKTFE</sequence>
<dbReference type="PANTHER" id="PTHR23049">
    <property type="entry name" value="MYOSIN REGULATORY LIGHT CHAIN 2"/>
    <property type="match status" value="1"/>
</dbReference>
<evidence type="ECO:0000259" key="3">
    <source>
        <dbReference type="PROSITE" id="PS50222"/>
    </source>
</evidence>
<evidence type="ECO:0000256" key="2">
    <source>
        <dbReference type="ARBA" id="ARBA00022837"/>
    </source>
</evidence>
<evidence type="ECO:0000256" key="1">
    <source>
        <dbReference type="ARBA" id="ARBA00022737"/>
    </source>
</evidence>
<feature type="domain" description="EF-hand" evidence="3">
    <location>
        <begin position="16"/>
        <end position="51"/>
    </location>
</feature>
<evidence type="ECO:0000313" key="5">
    <source>
        <dbReference type="Proteomes" id="UP000183365"/>
    </source>
</evidence>
<dbReference type="GO" id="GO:0005509">
    <property type="term" value="F:calcium ion binding"/>
    <property type="evidence" value="ECO:0007669"/>
    <property type="project" value="InterPro"/>
</dbReference>
<dbReference type="InterPro" id="IPR011992">
    <property type="entry name" value="EF-hand-dom_pair"/>
</dbReference>
<protein>
    <recommendedName>
        <fullName evidence="3">EF-hand domain-containing protein</fullName>
    </recommendedName>
</protein>
<dbReference type="SUPFAM" id="SSF47473">
    <property type="entry name" value="EF-hand"/>
    <property type="match status" value="1"/>
</dbReference>
<dbReference type="PROSITE" id="PS50222">
    <property type="entry name" value="EF_HAND_2"/>
    <property type="match status" value="1"/>
</dbReference>
<evidence type="ECO:0000313" key="4">
    <source>
        <dbReference type="EMBL" id="SGZ40914.1"/>
    </source>
</evidence>
<reference evidence="5" key="1">
    <citation type="submission" date="2016-11" db="EMBL/GenBank/DDBJ databases">
        <authorList>
            <person name="Guldener U."/>
        </authorList>
    </citation>
    <scope>NUCLEOTIDE SEQUENCE [LARGE SCALE GENOMIC DNA]</scope>
</reference>
<dbReference type="PROSITE" id="PS00018">
    <property type="entry name" value="EF_HAND_1"/>
    <property type="match status" value="1"/>
</dbReference>
<dbReference type="InterPro" id="IPR002048">
    <property type="entry name" value="EF_hand_dom"/>
</dbReference>
<accession>A0A1L0B3F3</accession>
<organism evidence="4 5">
    <name type="scientific">Hanseniaspora guilliermondii</name>
    <dbReference type="NCBI Taxonomy" id="56406"/>
    <lineage>
        <taxon>Eukaryota</taxon>
        <taxon>Fungi</taxon>
        <taxon>Dikarya</taxon>
        <taxon>Ascomycota</taxon>
        <taxon>Saccharomycotina</taxon>
        <taxon>Saccharomycetes</taxon>
        <taxon>Saccharomycodales</taxon>
        <taxon>Saccharomycodaceae</taxon>
        <taxon>Hanseniaspora</taxon>
    </lineage>
</organism>
<keyword evidence="1" id="KW-0677">Repeat</keyword>
<dbReference type="VEuPathDB" id="FungiDB:HGUI_03114"/>
<dbReference type="AlphaFoldDB" id="A0A1L0B3F3"/>